<proteinExistence type="predicted"/>
<reference evidence="1" key="1">
    <citation type="journal article" date="2021" name="Microb. Physiol.">
        <title>Proteogenomic Insights into the Physiology of Marine, Sulfate-Reducing, Filamentous Desulfonema limicola and Desulfonema magnum.</title>
        <authorList>
            <person name="Schnaars V."/>
            <person name="Wohlbrand L."/>
            <person name="Scheve S."/>
            <person name="Hinrichs C."/>
            <person name="Reinhardt R."/>
            <person name="Rabus R."/>
        </authorList>
    </citation>
    <scope>NUCLEOTIDE SEQUENCE</scope>
    <source>
        <strain evidence="1">4be13</strain>
    </source>
</reference>
<sequence length="116" mass="13512">MSHDFTEKSRRRKNQVANFYRSDKILPMTNHAIRRTSQRKISQQAILATLRYGKKLHRTGSVFFTLRKKDVAMEPELRPFAGTTLLVAKDGVIITAYMNKNSHSIIKKKPKRRANR</sequence>
<evidence type="ECO:0000313" key="1">
    <source>
        <dbReference type="EMBL" id="QTA89739.1"/>
    </source>
</evidence>
<dbReference type="Proteomes" id="UP000663722">
    <property type="component" value="Chromosome"/>
</dbReference>
<dbReference type="AlphaFoldDB" id="A0A975BR80"/>
<dbReference type="EMBL" id="CP061800">
    <property type="protein sequence ID" value="QTA89739.1"/>
    <property type="molecule type" value="Genomic_DNA"/>
</dbReference>
<evidence type="ECO:0000313" key="2">
    <source>
        <dbReference type="Proteomes" id="UP000663722"/>
    </source>
</evidence>
<organism evidence="1 2">
    <name type="scientific">Desulfonema magnum</name>
    <dbReference type="NCBI Taxonomy" id="45655"/>
    <lineage>
        <taxon>Bacteria</taxon>
        <taxon>Pseudomonadati</taxon>
        <taxon>Thermodesulfobacteriota</taxon>
        <taxon>Desulfobacteria</taxon>
        <taxon>Desulfobacterales</taxon>
        <taxon>Desulfococcaceae</taxon>
        <taxon>Desulfonema</taxon>
    </lineage>
</organism>
<protein>
    <submittedName>
        <fullName evidence="1">DUF4258</fullName>
    </submittedName>
</protein>
<gene>
    <name evidence="1" type="ORF">dnm_057960</name>
</gene>
<dbReference type="RefSeq" id="WP_207678231.1">
    <property type="nucleotide sequence ID" value="NZ_CP061800.1"/>
</dbReference>
<keyword evidence="2" id="KW-1185">Reference proteome</keyword>
<accession>A0A975BR80</accession>
<dbReference type="KEGG" id="dmm:dnm_057960"/>
<name>A0A975BR80_9BACT</name>